<dbReference type="Pfam" id="PF13508">
    <property type="entry name" value="Acetyltransf_7"/>
    <property type="match status" value="1"/>
</dbReference>
<evidence type="ECO:0000256" key="2">
    <source>
        <dbReference type="ARBA" id="ARBA00023315"/>
    </source>
</evidence>
<gene>
    <name evidence="4" type="ordered locus">Metho_1339</name>
</gene>
<sequence>MSILIRQEEEHDFKNVEHMTREAFWDLYKPGCDEHLVLHKIRKVPAFVKELDLIACDDDRIVGNIIYSKSKVVNEESREFEVLCMGPIAVLPSCQKQGIGSLLMNHSLEKARQLGYKAVIIFGNPDYYQRFGFRNAAKYNIQTSTGENFDAFMALELYDGSLKGISGKFYADEVFETDAEELEEFEKGFPPKVKHVTDTQLK</sequence>
<dbReference type="PANTHER" id="PTHR43420:SF48">
    <property type="entry name" value="ACETYLTRANSFERASE, GNAT FAMILY"/>
    <property type="match status" value="1"/>
</dbReference>
<keyword evidence="1 4" id="KW-0808">Transferase</keyword>
<dbReference type="PANTHER" id="PTHR43420">
    <property type="entry name" value="ACETYLTRANSFERASE"/>
    <property type="match status" value="1"/>
</dbReference>
<evidence type="ECO:0000313" key="4">
    <source>
        <dbReference type="EMBL" id="AGB49557.1"/>
    </source>
</evidence>
<protein>
    <submittedName>
        <fullName evidence="4">Putative acetyltransferase</fullName>
    </submittedName>
</protein>
<dbReference type="HOGENOM" id="CLU_081840_1_1_2"/>
<dbReference type="SUPFAM" id="SSF55729">
    <property type="entry name" value="Acyl-CoA N-acyltransferases (Nat)"/>
    <property type="match status" value="1"/>
</dbReference>
<dbReference type="GO" id="GO:0016747">
    <property type="term" value="F:acyltransferase activity, transferring groups other than amino-acyl groups"/>
    <property type="evidence" value="ECO:0007669"/>
    <property type="project" value="InterPro"/>
</dbReference>
<dbReference type="KEGG" id="mhz:Metho_1339"/>
<dbReference type="Gene3D" id="3.40.630.30">
    <property type="match status" value="1"/>
</dbReference>
<feature type="domain" description="N-acetyltransferase" evidence="3">
    <location>
        <begin position="3"/>
        <end position="158"/>
    </location>
</feature>
<reference evidence="5" key="1">
    <citation type="submission" date="2012-02" db="EMBL/GenBank/DDBJ databases">
        <title>Complete sequence of chromosome of Methanomethylovorans hollandica DSM 15978.</title>
        <authorList>
            <person name="Lucas S."/>
            <person name="Copeland A."/>
            <person name="Lapidus A."/>
            <person name="Glavina del Rio T."/>
            <person name="Dalin E."/>
            <person name="Tice H."/>
            <person name="Bruce D."/>
            <person name="Goodwin L."/>
            <person name="Pitluck S."/>
            <person name="Peters L."/>
            <person name="Mikhailova N."/>
            <person name="Held B."/>
            <person name="Kyrpides N."/>
            <person name="Mavromatis K."/>
            <person name="Ivanova N."/>
            <person name="Brettin T."/>
            <person name="Detter J.C."/>
            <person name="Han C."/>
            <person name="Larimer F."/>
            <person name="Land M."/>
            <person name="Hauser L."/>
            <person name="Markowitz V."/>
            <person name="Cheng J.-F."/>
            <person name="Hugenholtz P."/>
            <person name="Woyke T."/>
            <person name="Wu D."/>
            <person name="Spring S."/>
            <person name="Schroeder M."/>
            <person name="Brambilla E."/>
            <person name="Klenk H.-P."/>
            <person name="Eisen J.A."/>
        </authorList>
    </citation>
    <scope>NUCLEOTIDE SEQUENCE [LARGE SCALE GENOMIC DNA]</scope>
    <source>
        <strain evidence="5">DSM 15978 / NBRC 107637 / DMS1</strain>
    </source>
</reference>
<proteinExistence type="predicted"/>
<dbReference type="OrthoDB" id="70064at2157"/>
<dbReference type="InterPro" id="IPR016181">
    <property type="entry name" value="Acyl_CoA_acyltransferase"/>
</dbReference>
<dbReference type="InterPro" id="IPR050680">
    <property type="entry name" value="YpeA/RimI_acetyltransf"/>
</dbReference>
<organism evidence="4 5">
    <name type="scientific">Methanomethylovorans hollandica (strain DSM 15978 / NBRC 107637 / DMS1)</name>
    <dbReference type="NCBI Taxonomy" id="867904"/>
    <lineage>
        <taxon>Archaea</taxon>
        <taxon>Methanobacteriati</taxon>
        <taxon>Methanobacteriota</taxon>
        <taxon>Stenosarchaea group</taxon>
        <taxon>Methanomicrobia</taxon>
        <taxon>Methanosarcinales</taxon>
        <taxon>Methanosarcinaceae</taxon>
        <taxon>Methanomethylovorans</taxon>
    </lineage>
</organism>
<keyword evidence="2" id="KW-0012">Acyltransferase</keyword>
<dbReference type="PROSITE" id="PS51186">
    <property type="entry name" value="GNAT"/>
    <property type="match status" value="1"/>
</dbReference>
<name>L0KVT4_METHD</name>
<evidence type="ECO:0000259" key="3">
    <source>
        <dbReference type="PROSITE" id="PS51186"/>
    </source>
</evidence>
<evidence type="ECO:0000313" key="5">
    <source>
        <dbReference type="Proteomes" id="UP000010866"/>
    </source>
</evidence>
<dbReference type="InterPro" id="IPR000182">
    <property type="entry name" value="GNAT_dom"/>
</dbReference>
<dbReference type="EMBL" id="CP003362">
    <property type="protein sequence ID" value="AGB49557.1"/>
    <property type="molecule type" value="Genomic_DNA"/>
</dbReference>
<evidence type="ECO:0000256" key="1">
    <source>
        <dbReference type="ARBA" id="ARBA00022679"/>
    </source>
</evidence>
<keyword evidence="5" id="KW-1185">Reference proteome</keyword>
<dbReference type="Proteomes" id="UP000010866">
    <property type="component" value="Chromosome"/>
</dbReference>
<accession>L0KVT4</accession>
<dbReference type="CDD" id="cd04301">
    <property type="entry name" value="NAT_SF"/>
    <property type="match status" value="1"/>
</dbReference>
<dbReference type="AlphaFoldDB" id="L0KVT4"/>